<evidence type="ECO:0000256" key="9">
    <source>
        <dbReference type="ARBA" id="ARBA00022622"/>
    </source>
</evidence>
<dbReference type="InterPro" id="IPR050422">
    <property type="entry name" value="X-Pro_aminopeptidase_P"/>
</dbReference>
<dbReference type="InterPro" id="IPR029149">
    <property type="entry name" value="Creatin/AminoP/Spt16_N"/>
</dbReference>
<feature type="chain" id="PRO_5032607902" description="Xaa-Pro aminopeptidase 2" evidence="21">
    <location>
        <begin position="21"/>
        <end position="588"/>
    </location>
</feature>
<evidence type="ECO:0000313" key="25">
    <source>
        <dbReference type="Proteomes" id="UP000001646"/>
    </source>
</evidence>
<dbReference type="Ensembl" id="ENSACAT00000055493.1">
    <property type="protein sequence ID" value="ENSACAP00000034667.1"/>
    <property type="gene ID" value="ENSACAG00000009224.4"/>
</dbReference>
<comment type="subcellular location">
    <subcellularLocation>
        <location evidence="3">Cell membrane</location>
        <topology evidence="3">Lipid-anchor</topology>
        <topology evidence="3">GPI-anchor</topology>
    </subcellularLocation>
</comment>
<dbReference type="Proteomes" id="UP000001646">
    <property type="component" value="Unplaced"/>
</dbReference>
<evidence type="ECO:0000256" key="8">
    <source>
        <dbReference type="ARBA" id="ARBA00022475"/>
    </source>
</evidence>
<gene>
    <name evidence="24" type="primary">XPNPEP2</name>
</gene>
<evidence type="ECO:0000256" key="7">
    <source>
        <dbReference type="ARBA" id="ARBA00022438"/>
    </source>
</evidence>
<dbReference type="PANTHER" id="PTHR43763:SF4">
    <property type="entry name" value="XAA-PRO AMINOPEPTIDASE 2"/>
    <property type="match status" value="1"/>
</dbReference>
<accession>A0A803THH7</accession>
<keyword evidence="15" id="KW-0472">Membrane</keyword>
<dbReference type="AlphaFoldDB" id="A0A803THH7"/>
<dbReference type="Pfam" id="PF00557">
    <property type="entry name" value="Peptidase_M24"/>
    <property type="match status" value="1"/>
</dbReference>
<evidence type="ECO:0000256" key="1">
    <source>
        <dbReference type="ARBA" id="ARBA00001424"/>
    </source>
</evidence>
<reference evidence="24" key="2">
    <citation type="submission" date="2025-08" db="UniProtKB">
        <authorList>
            <consortium name="Ensembl"/>
        </authorList>
    </citation>
    <scope>IDENTIFICATION</scope>
</reference>
<protein>
    <recommendedName>
        <fullName evidence="19">Xaa-Pro aminopeptidase 2</fullName>
        <ecNumber evidence="6">3.4.11.9</ecNumber>
    </recommendedName>
    <alternativeName>
        <fullName evidence="20">Membrane-bound aminopeptidase P</fullName>
    </alternativeName>
</protein>
<dbReference type="EC" id="3.4.11.9" evidence="6"/>
<evidence type="ECO:0000256" key="14">
    <source>
        <dbReference type="ARBA" id="ARBA00022833"/>
    </source>
</evidence>
<evidence type="ECO:0000313" key="24">
    <source>
        <dbReference type="Ensembl" id="ENSACAP00000034667.1"/>
    </source>
</evidence>
<dbReference type="GO" id="GO:0046872">
    <property type="term" value="F:metal ion binding"/>
    <property type="evidence" value="ECO:0007669"/>
    <property type="project" value="UniProtKB-KW"/>
</dbReference>
<dbReference type="GO" id="GO:0098552">
    <property type="term" value="C:side of membrane"/>
    <property type="evidence" value="ECO:0007669"/>
    <property type="project" value="UniProtKB-KW"/>
</dbReference>
<keyword evidence="25" id="KW-1185">Reference proteome</keyword>
<keyword evidence="12 21" id="KW-0732">Signal</keyword>
<dbReference type="Pfam" id="PF01321">
    <property type="entry name" value="Creatinase_N"/>
    <property type="match status" value="1"/>
</dbReference>
<keyword evidence="11" id="KW-0479">Metal-binding</keyword>
<evidence type="ECO:0000256" key="15">
    <source>
        <dbReference type="ARBA" id="ARBA00023136"/>
    </source>
</evidence>
<dbReference type="Pfam" id="PF16189">
    <property type="entry name" value="Creatinase_N_2"/>
    <property type="match status" value="1"/>
</dbReference>
<keyword evidence="10" id="KW-0645">Protease</keyword>
<evidence type="ECO:0000256" key="3">
    <source>
        <dbReference type="ARBA" id="ARBA00004609"/>
    </source>
</evidence>
<evidence type="ECO:0000256" key="17">
    <source>
        <dbReference type="ARBA" id="ARBA00023288"/>
    </source>
</evidence>
<keyword evidence="9" id="KW-0336">GPI-anchor</keyword>
<evidence type="ECO:0000256" key="13">
    <source>
        <dbReference type="ARBA" id="ARBA00022801"/>
    </source>
</evidence>
<sequence>MVCIPGLLWVWISLLVPLHGYPQPKMSGSSDDTRNCTATPPYLPPTAIDTTERLRILRHHMQSHNLSAYIIPATDAHMSEYIAERDKRLAWMTGFTGSSGTGVVTLQKAALFTDSRYWIQAERQMDCNWELQKSGWISAIGQWLVKEVPEGEKIGLDPYLFSIDNWDSYLQALDGSNRTLVALDDNLVDLVWGSQRPLPPTNTIYQLPDDFIGSTWQEKVSHIRTQMENHSGKPTAVLLSGLEETAWLFNLRGDDIPYTPVFYAYTLLTKTSISLFVNQSRLSGDASQALAAGCPGPLCVTVVDYEAISESLRIYVQQDGVHIWIGTEYTTLALYREIPPEKRLEENYSPVMIAKASKNAKEQELMRAAHVRDAIAVIRYLVWLEKMVPSGSVDEISGANFVNQLRREELFCHGPSFETISASGLNAALAHYSPSNTTSRKLTVDEMYLLDSGGQYLDGTTDITRTVQWGEPTALQKEAYTRVLMGNIDLSRLVFPPRTSGRMVEVLARRPLWEVGLNYGHGTGHGIGNFLSVHEWPVGFQSNNVPLDKGMFTSIEPGYYLEGEFGIRLEDVALVVEAQTKVILLPIF</sequence>
<keyword evidence="17" id="KW-0449">Lipoprotein</keyword>
<comment type="similarity">
    <text evidence="4">Belongs to the peptidase M24B family.</text>
</comment>
<feature type="domain" description="Creatinase N-terminal" evidence="23">
    <location>
        <begin position="53"/>
        <end position="184"/>
    </location>
</feature>
<dbReference type="CDD" id="cd01085">
    <property type="entry name" value="APP"/>
    <property type="match status" value="1"/>
</dbReference>
<dbReference type="GO" id="GO:0070006">
    <property type="term" value="F:metalloaminopeptidase activity"/>
    <property type="evidence" value="ECO:0007669"/>
    <property type="project" value="InterPro"/>
</dbReference>
<evidence type="ECO:0000256" key="6">
    <source>
        <dbReference type="ARBA" id="ARBA00012574"/>
    </source>
</evidence>
<name>A0A803THH7_ANOCA</name>
<evidence type="ECO:0000256" key="10">
    <source>
        <dbReference type="ARBA" id="ARBA00022670"/>
    </source>
</evidence>
<evidence type="ECO:0000256" key="5">
    <source>
        <dbReference type="ARBA" id="ARBA00011233"/>
    </source>
</evidence>
<dbReference type="PANTHER" id="PTHR43763">
    <property type="entry name" value="XAA-PRO AMINOPEPTIDASE 1"/>
    <property type="match status" value="1"/>
</dbReference>
<comment type="cofactor">
    <cofactor evidence="2">
        <name>Zn(2+)</name>
        <dbReference type="ChEBI" id="CHEBI:29105"/>
    </cofactor>
</comment>
<dbReference type="GeneTree" id="ENSGT00940000157196"/>
<dbReference type="Gene3D" id="3.90.230.10">
    <property type="entry name" value="Creatinase/methionine aminopeptidase superfamily"/>
    <property type="match status" value="1"/>
</dbReference>
<evidence type="ECO:0000256" key="2">
    <source>
        <dbReference type="ARBA" id="ARBA00001947"/>
    </source>
</evidence>
<dbReference type="FunFam" id="3.40.350.10:FF:000003">
    <property type="entry name" value="Xaa-pro aminopeptidase P"/>
    <property type="match status" value="1"/>
</dbReference>
<organism evidence="24 25">
    <name type="scientific">Anolis carolinensis</name>
    <name type="common">Green anole</name>
    <name type="synonym">American chameleon</name>
    <dbReference type="NCBI Taxonomy" id="28377"/>
    <lineage>
        <taxon>Eukaryota</taxon>
        <taxon>Metazoa</taxon>
        <taxon>Chordata</taxon>
        <taxon>Craniata</taxon>
        <taxon>Vertebrata</taxon>
        <taxon>Euteleostomi</taxon>
        <taxon>Lepidosauria</taxon>
        <taxon>Squamata</taxon>
        <taxon>Bifurcata</taxon>
        <taxon>Unidentata</taxon>
        <taxon>Episquamata</taxon>
        <taxon>Toxicofera</taxon>
        <taxon>Iguania</taxon>
        <taxon>Dactyloidae</taxon>
        <taxon>Anolis</taxon>
    </lineage>
</organism>
<evidence type="ECO:0000256" key="11">
    <source>
        <dbReference type="ARBA" id="ARBA00022723"/>
    </source>
</evidence>
<reference evidence="24" key="1">
    <citation type="submission" date="2009-12" db="EMBL/GenBank/DDBJ databases">
        <title>The Genome Sequence of Anolis carolinensis (Green Anole Lizard).</title>
        <authorList>
            <consortium name="The Genome Sequencing Platform"/>
            <person name="Di Palma F."/>
            <person name="Alfoldi J."/>
            <person name="Heiman D."/>
            <person name="Young S."/>
            <person name="Grabherr M."/>
            <person name="Johnson J."/>
            <person name="Lander E.S."/>
            <person name="Lindblad-Toh K."/>
        </authorList>
    </citation>
    <scope>NUCLEOTIDE SEQUENCE [LARGE SCALE GENOMIC DNA]</scope>
    <source>
        <strain evidence="24">JBL SC #1</strain>
    </source>
</reference>
<dbReference type="Gene3D" id="3.40.350.10">
    <property type="entry name" value="Creatinase/prolidase N-terminal domain"/>
    <property type="match status" value="2"/>
</dbReference>
<dbReference type="FunFam" id="3.40.350.10:FF:000008">
    <property type="entry name" value="xaa-Pro aminopeptidase 2"/>
    <property type="match status" value="1"/>
</dbReference>
<evidence type="ECO:0000256" key="12">
    <source>
        <dbReference type="ARBA" id="ARBA00022729"/>
    </source>
</evidence>
<feature type="signal peptide" evidence="21">
    <location>
        <begin position="1"/>
        <end position="20"/>
    </location>
</feature>
<evidence type="ECO:0000256" key="19">
    <source>
        <dbReference type="ARBA" id="ARBA00071974"/>
    </source>
</evidence>
<evidence type="ECO:0000259" key="23">
    <source>
        <dbReference type="Pfam" id="PF01321"/>
    </source>
</evidence>
<dbReference type="InterPro" id="IPR000587">
    <property type="entry name" value="Creatinase_N"/>
</dbReference>
<evidence type="ECO:0000256" key="16">
    <source>
        <dbReference type="ARBA" id="ARBA00023180"/>
    </source>
</evidence>
<comment type="function">
    <text evidence="18">Membrane-bound metalloprotease which catalyzes the removal of a penultimate prolyl residue from the N-termini of peptides, such as Arg-Pro-Pro. May play a role in the metabolism of the vasodilator bradykinin.</text>
</comment>
<dbReference type="GO" id="GO:0005886">
    <property type="term" value="C:plasma membrane"/>
    <property type="evidence" value="ECO:0007669"/>
    <property type="project" value="UniProtKB-SubCell"/>
</dbReference>
<keyword evidence="7" id="KW-0031">Aminopeptidase</keyword>
<dbReference type="InterPro" id="IPR000994">
    <property type="entry name" value="Pept_M24"/>
</dbReference>
<evidence type="ECO:0000259" key="22">
    <source>
        <dbReference type="Pfam" id="PF00557"/>
    </source>
</evidence>
<feature type="domain" description="Peptidase M24" evidence="22">
    <location>
        <begin position="364"/>
        <end position="576"/>
    </location>
</feature>
<keyword evidence="16" id="KW-0325">Glycoprotein</keyword>
<evidence type="ECO:0000256" key="21">
    <source>
        <dbReference type="SAM" id="SignalP"/>
    </source>
</evidence>
<reference evidence="24" key="3">
    <citation type="submission" date="2025-09" db="UniProtKB">
        <authorList>
            <consortium name="Ensembl"/>
        </authorList>
    </citation>
    <scope>IDENTIFICATION</scope>
</reference>
<keyword evidence="8" id="KW-1003">Cell membrane</keyword>
<dbReference type="InterPro" id="IPR033740">
    <property type="entry name" value="Pept_M24B"/>
</dbReference>
<dbReference type="SUPFAM" id="SSF55920">
    <property type="entry name" value="Creatinase/aminopeptidase"/>
    <property type="match status" value="1"/>
</dbReference>
<keyword evidence="14" id="KW-0862">Zinc</keyword>
<dbReference type="InterPro" id="IPR036005">
    <property type="entry name" value="Creatinase/aminopeptidase-like"/>
</dbReference>
<comment type="catalytic activity">
    <reaction evidence="1">
        <text>Release of any N-terminal amino acid, including proline, that is linked to proline, even from a dipeptide or tripeptide.</text>
        <dbReference type="EC" id="3.4.11.9"/>
    </reaction>
</comment>
<dbReference type="SUPFAM" id="SSF53092">
    <property type="entry name" value="Creatinase/prolidase N-terminal domain"/>
    <property type="match status" value="1"/>
</dbReference>
<evidence type="ECO:0000256" key="20">
    <source>
        <dbReference type="ARBA" id="ARBA00083406"/>
    </source>
</evidence>
<dbReference type="GO" id="GO:0006508">
    <property type="term" value="P:proteolysis"/>
    <property type="evidence" value="ECO:0007669"/>
    <property type="project" value="UniProtKB-KW"/>
</dbReference>
<proteinExistence type="inferred from homology"/>
<keyword evidence="13" id="KW-0378">Hydrolase</keyword>
<dbReference type="Bgee" id="ENSACAG00000009224">
    <property type="expression patterns" value="Expressed in kidney and 4 other cell types or tissues"/>
</dbReference>
<dbReference type="FunFam" id="3.90.230.10:FF:000009">
    <property type="entry name" value="xaa-Pro aminopeptidase 2"/>
    <property type="match status" value="1"/>
</dbReference>
<comment type="subunit">
    <text evidence="5">Homotrimer.</text>
</comment>
<evidence type="ECO:0000256" key="18">
    <source>
        <dbReference type="ARBA" id="ARBA00054204"/>
    </source>
</evidence>
<evidence type="ECO:0000256" key="4">
    <source>
        <dbReference type="ARBA" id="ARBA00008766"/>
    </source>
</evidence>